<feature type="region of interest" description="Disordered" evidence="1">
    <location>
        <begin position="114"/>
        <end position="138"/>
    </location>
</feature>
<dbReference type="OrthoDB" id="10655521at2759"/>
<sequence>MDSHGNNPLMDLDLDDILKDSKIKIIQNSQYNLNGIHLNSNNLIHTHDNNNDHNSNNNNDHNNINNQLSTPHTHDHLDLHQQHHMDISTMSEYDKALFAEVDELSSTALQQSNMNIHNNNDNNNNNNNNNNNELERQRPLSPESLLDDLSVTHSPSLLKDNSIDNNLNNNNIETYDLQKEFTKLEEYDSLLKSYNDLRSCYLEKCNELDKVLKFFKEMEIKRIKLENENEILNKSLQSLIFEKPIN</sequence>
<dbReference type="Proteomes" id="UP000769528">
    <property type="component" value="Unassembled WGS sequence"/>
</dbReference>
<feature type="region of interest" description="Disordered" evidence="1">
    <location>
        <begin position="44"/>
        <end position="74"/>
    </location>
</feature>
<feature type="compositionally biased region" description="Low complexity" evidence="1">
    <location>
        <begin position="114"/>
        <end position="132"/>
    </location>
</feature>
<name>A0A9P8PN24_9ASCO</name>
<evidence type="ECO:0000313" key="3">
    <source>
        <dbReference type="Proteomes" id="UP000769528"/>
    </source>
</evidence>
<evidence type="ECO:0000256" key="1">
    <source>
        <dbReference type="SAM" id="MobiDB-lite"/>
    </source>
</evidence>
<proteinExistence type="predicted"/>
<organism evidence="2 3">
    <name type="scientific">Wickerhamomyces mucosus</name>
    <dbReference type="NCBI Taxonomy" id="1378264"/>
    <lineage>
        <taxon>Eukaryota</taxon>
        <taxon>Fungi</taxon>
        <taxon>Dikarya</taxon>
        <taxon>Ascomycota</taxon>
        <taxon>Saccharomycotina</taxon>
        <taxon>Saccharomycetes</taxon>
        <taxon>Phaffomycetales</taxon>
        <taxon>Wickerhamomycetaceae</taxon>
        <taxon>Wickerhamomyces</taxon>
    </lineage>
</organism>
<keyword evidence="3" id="KW-1185">Reference proteome</keyword>
<dbReference type="AlphaFoldDB" id="A0A9P8PN24"/>
<dbReference type="EMBL" id="JAEUBF010000791">
    <property type="protein sequence ID" value="KAH3674902.1"/>
    <property type="molecule type" value="Genomic_DNA"/>
</dbReference>
<gene>
    <name evidence="2" type="ORF">WICMUC_002975</name>
</gene>
<reference evidence="2" key="2">
    <citation type="submission" date="2021-01" db="EMBL/GenBank/DDBJ databases">
        <authorList>
            <person name="Schikora-Tamarit M.A."/>
        </authorList>
    </citation>
    <scope>NUCLEOTIDE SEQUENCE</scope>
    <source>
        <strain evidence="2">CBS6341</strain>
    </source>
</reference>
<accession>A0A9P8PN24</accession>
<protein>
    <submittedName>
        <fullName evidence="2">Uncharacterized protein</fullName>
    </submittedName>
</protein>
<comment type="caution">
    <text evidence="2">The sequence shown here is derived from an EMBL/GenBank/DDBJ whole genome shotgun (WGS) entry which is preliminary data.</text>
</comment>
<feature type="compositionally biased region" description="Low complexity" evidence="1">
    <location>
        <begin position="52"/>
        <end position="66"/>
    </location>
</feature>
<reference evidence="2" key="1">
    <citation type="journal article" date="2021" name="Open Biol.">
        <title>Shared evolutionary footprints suggest mitochondrial oxidative damage underlies multiple complex I losses in fungi.</title>
        <authorList>
            <person name="Schikora-Tamarit M.A."/>
            <person name="Marcet-Houben M."/>
            <person name="Nosek J."/>
            <person name="Gabaldon T."/>
        </authorList>
    </citation>
    <scope>NUCLEOTIDE SEQUENCE</scope>
    <source>
        <strain evidence="2">CBS6341</strain>
    </source>
</reference>
<evidence type="ECO:0000313" key="2">
    <source>
        <dbReference type="EMBL" id="KAH3674902.1"/>
    </source>
</evidence>